<keyword evidence="6 7" id="KW-0975">Bacterial flagellum</keyword>
<dbReference type="OrthoDB" id="9802553at2"/>
<keyword evidence="11" id="KW-0966">Cell projection</keyword>
<dbReference type="Proteomes" id="UP000065807">
    <property type="component" value="Chromosome"/>
</dbReference>
<keyword evidence="5 7" id="KW-0964">Secreted</keyword>
<protein>
    <recommendedName>
        <fullName evidence="4 7">Flagellar hook-associated protein 1</fullName>
        <shortName evidence="7">HAP1</shortName>
    </recommendedName>
</protein>
<feature type="domain" description="Flagellar hook-associated protein FlgK helical" evidence="10">
    <location>
        <begin position="97"/>
        <end position="338"/>
    </location>
</feature>
<evidence type="ECO:0000259" key="8">
    <source>
        <dbReference type="Pfam" id="PF00460"/>
    </source>
</evidence>
<dbReference type="KEGG" id="lpil:LIP_2969"/>
<dbReference type="InterPro" id="IPR001444">
    <property type="entry name" value="Flag_bb_rod_N"/>
</dbReference>
<dbReference type="EMBL" id="AP014924">
    <property type="protein sequence ID" value="BAS28798.1"/>
    <property type="molecule type" value="Genomic_DNA"/>
</dbReference>
<dbReference type="PRINTS" id="PR01005">
    <property type="entry name" value="FLGHOOKAP1"/>
</dbReference>
<dbReference type="NCBIfam" id="TIGR02492">
    <property type="entry name" value="flgK_ends"/>
    <property type="match status" value="1"/>
</dbReference>
<reference evidence="12" key="1">
    <citation type="submission" date="2015-07" db="EMBL/GenBank/DDBJ databases">
        <title>Complete genome sequence and phylogenetic analysis of Limnochorda pilosa.</title>
        <authorList>
            <person name="Watanabe M."/>
            <person name="Kojima H."/>
            <person name="Fukui M."/>
        </authorList>
    </citation>
    <scope>NUCLEOTIDE SEQUENCE [LARGE SCALE GENOMIC DNA]</scope>
    <source>
        <strain evidence="12">HC45</strain>
    </source>
</reference>
<evidence type="ECO:0000256" key="3">
    <source>
        <dbReference type="ARBA" id="ARBA00009677"/>
    </source>
</evidence>
<keyword evidence="11" id="KW-0282">Flagellum</keyword>
<dbReference type="PATRIC" id="fig|1555112.3.peg.3015"/>
<name>A0A0K2SNT3_LIMPI</name>
<evidence type="ECO:0000313" key="11">
    <source>
        <dbReference type="EMBL" id="BAS28798.1"/>
    </source>
</evidence>
<dbReference type="GO" id="GO:0009424">
    <property type="term" value="C:bacterial-type flagellum hook"/>
    <property type="evidence" value="ECO:0007669"/>
    <property type="project" value="UniProtKB-UniRule"/>
</dbReference>
<gene>
    <name evidence="7" type="primary">flgK</name>
    <name evidence="11" type="ORF">LIP_2969</name>
</gene>
<dbReference type="STRING" id="1555112.LIP_2969"/>
<evidence type="ECO:0000256" key="5">
    <source>
        <dbReference type="ARBA" id="ARBA00022525"/>
    </source>
</evidence>
<dbReference type="Pfam" id="PF06429">
    <property type="entry name" value="Flg_bbr_C"/>
    <property type="match status" value="1"/>
</dbReference>
<proteinExistence type="inferred from homology"/>
<evidence type="ECO:0000313" key="12">
    <source>
        <dbReference type="Proteomes" id="UP000065807"/>
    </source>
</evidence>
<reference evidence="12" key="2">
    <citation type="journal article" date="2016" name="Int. J. Syst. Evol. Microbiol.">
        <title>Complete genome sequence and cell structure of Limnochorda pilosa, a Gram-negative spore-former within the phylum Firmicutes.</title>
        <authorList>
            <person name="Watanabe M."/>
            <person name="Kojima H."/>
            <person name="Fukui M."/>
        </authorList>
    </citation>
    <scope>NUCLEOTIDE SEQUENCE [LARGE SCALE GENOMIC DNA]</scope>
    <source>
        <strain evidence="12">HC45</strain>
    </source>
</reference>
<accession>A0A0K2SNT3</accession>
<dbReference type="PANTHER" id="PTHR30033:SF1">
    <property type="entry name" value="FLAGELLAR HOOK-ASSOCIATED PROTEIN 1"/>
    <property type="match status" value="1"/>
</dbReference>
<evidence type="ECO:0000256" key="4">
    <source>
        <dbReference type="ARBA" id="ARBA00016244"/>
    </source>
</evidence>
<dbReference type="SUPFAM" id="SSF64518">
    <property type="entry name" value="Phase 1 flagellin"/>
    <property type="match status" value="1"/>
</dbReference>
<evidence type="ECO:0000256" key="7">
    <source>
        <dbReference type="RuleBase" id="RU362065"/>
    </source>
</evidence>
<evidence type="ECO:0000259" key="9">
    <source>
        <dbReference type="Pfam" id="PF06429"/>
    </source>
</evidence>
<dbReference type="GO" id="GO:0005576">
    <property type="term" value="C:extracellular region"/>
    <property type="evidence" value="ECO:0007669"/>
    <property type="project" value="UniProtKB-SubCell"/>
</dbReference>
<evidence type="ECO:0000256" key="1">
    <source>
        <dbReference type="ARBA" id="ARBA00004365"/>
    </source>
</evidence>
<sequence>MAGTFLGIEIAKRALMAHQRSLDVTSHNVGNANTPGYTRQVGILQATPPIDAWPEGQVGTGVNVTQIRRMHDAFTQIQLLQEDSTLGYWEQIAGGVGQVERFLMEPTESGIGQALDWFWEAWNELSKRPESIPEREVVLERARGVADAFRHTRQQLHELRVDLDRQIRVQVDEVNTLADRIAQTNKEIAKVVRLGQQPNDLMDKRDQLLRDLSQVVGFTIEDGRDGQINVRMGDHMLVDEDRAYVLQVVNVTQDGASGFVDPPLQAARVEWVADSQQLAQPGSKLGAMVELRDSRIVQWIKDLDALARDLITAVNNLHNDASNPNTYDLNDNAGGDFFSGASALDIGLALTTPEEIAAADALGEPGNGNVAAAIAALANVDLPTLGMTPDESVEALLARVGSLGQEAQVRVDSQEVLMNHLENQRAAVSGVSLDEELTNMLRFEHAYSASSRVLTAVDSMLEQLITRTGRVGL</sequence>
<dbReference type="InterPro" id="IPR010930">
    <property type="entry name" value="Flg_bb/hook_C_dom"/>
</dbReference>
<dbReference type="InterPro" id="IPR053927">
    <property type="entry name" value="FlgK_helical"/>
</dbReference>
<dbReference type="GO" id="GO:0044780">
    <property type="term" value="P:bacterial-type flagellum assembly"/>
    <property type="evidence" value="ECO:0007669"/>
    <property type="project" value="InterPro"/>
</dbReference>
<dbReference type="InterPro" id="IPR002371">
    <property type="entry name" value="FlgK"/>
</dbReference>
<evidence type="ECO:0000256" key="2">
    <source>
        <dbReference type="ARBA" id="ARBA00004613"/>
    </source>
</evidence>
<comment type="subcellular location">
    <subcellularLocation>
        <location evidence="1 7">Bacterial flagellum</location>
    </subcellularLocation>
    <subcellularLocation>
        <location evidence="2 7">Secreted</location>
    </subcellularLocation>
</comment>
<dbReference type="RefSeq" id="WP_068139680.1">
    <property type="nucleotide sequence ID" value="NZ_AP014924.1"/>
</dbReference>
<keyword evidence="11" id="KW-0969">Cilium</keyword>
<evidence type="ECO:0000256" key="6">
    <source>
        <dbReference type="ARBA" id="ARBA00023143"/>
    </source>
</evidence>
<dbReference type="Pfam" id="PF22638">
    <property type="entry name" value="FlgK_D1"/>
    <property type="match status" value="1"/>
</dbReference>
<dbReference type="Pfam" id="PF00460">
    <property type="entry name" value="Flg_bb_rod"/>
    <property type="match status" value="1"/>
</dbReference>
<feature type="domain" description="Flagellar basal-body/hook protein C-terminal" evidence="9">
    <location>
        <begin position="428"/>
        <end position="466"/>
    </location>
</feature>
<keyword evidence="12" id="KW-1185">Reference proteome</keyword>
<dbReference type="GO" id="GO:0005198">
    <property type="term" value="F:structural molecule activity"/>
    <property type="evidence" value="ECO:0007669"/>
    <property type="project" value="UniProtKB-UniRule"/>
</dbReference>
<comment type="similarity">
    <text evidence="3 7">Belongs to the flagella basal body rod proteins family.</text>
</comment>
<dbReference type="AlphaFoldDB" id="A0A0K2SNT3"/>
<dbReference type="PANTHER" id="PTHR30033">
    <property type="entry name" value="FLAGELLAR HOOK-ASSOCIATED PROTEIN 1"/>
    <property type="match status" value="1"/>
</dbReference>
<feature type="domain" description="Flagellar basal body rod protein N-terminal" evidence="8">
    <location>
        <begin position="8"/>
        <end position="38"/>
    </location>
</feature>
<evidence type="ECO:0000259" key="10">
    <source>
        <dbReference type="Pfam" id="PF22638"/>
    </source>
</evidence>
<organism evidence="11 12">
    <name type="scientific">Limnochorda pilosa</name>
    <dbReference type="NCBI Taxonomy" id="1555112"/>
    <lineage>
        <taxon>Bacteria</taxon>
        <taxon>Bacillati</taxon>
        <taxon>Bacillota</taxon>
        <taxon>Limnochordia</taxon>
        <taxon>Limnochordales</taxon>
        <taxon>Limnochordaceae</taxon>
        <taxon>Limnochorda</taxon>
    </lineage>
</organism>